<dbReference type="Proteomes" id="UP000885779">
    <property type="component" value="Unassembled WGS sequence"/>
</dbReference>
<proteinExistence type="inferred from homology"/>
<feature type="binding site" evidence="8 10">
    <location>
        <position position="77"/>
    </location>
    <ligand>
        <name>substrate</name>
    </ligand>
</feature>
<comment type="pathway">
    <text evidence="3 8">Metabolic intermediate biosynthesis; chorismate biosynthesis; chorismate from D-erythrose 4-phosphate and phosphoenolpyruvate: step 3/7.</text>
</comment>
<feature type="binding site" evidence="8 10">
    <location>
        <begin position="98"/>
        <end position="99"/>
    </location>
    <ligand>
        <name>substrate</name>
    </ligand>
</feature>
<gene>
    <name evidence="8 12" type="primary">aroQ</name>
    <name evidence="12" type="ORF">ENK44_08530</name>
</gene>
<dbReference type="GO" id="GO:0009423">
    <property type="term" value="P:chorismate biosynthetic process"/>
    <property type="evidence" value="ECO:0007669"/>
    <property type="project" value="UniProtKB-UniRule"/>
</dbReference>
<dbReference type="GO" id="GO:0003855">
    <property type="term" value="F:3-dehydroquinate dehydratase activity"/>
    <property type="evidence" value="ECO:0007669"/>
    <property type="project" value="UniProtKB-UniRule"/>
</dbReference>
<dbReference type="AlphaFoldDB" id="A0A7V4UDP6"/>
<dbReference type="InterPro" id="IPR036441">
    <property type="entry name" value="DHquinase_II_sf"/>
</dbReference>
<dbReference type="PIRSF" id="PIRSF001399">
    <property type="entry name" value="DHquinase_II"/>
    <property type="match status" value="1"/>
</dbReference>
<feature type="binding site" evidence="8 10">
    <location>
        <position position="84"/>
    </location>
    <ligand>
        <name>substrate</name>
    </ligand>
</feature>
<evidence type="ECO:0000256" key="9">
    <source>
        <dbReference type="PIRSR" id="PIRSR001399-1"/>
    </source>
</evidence>
<dbReference type="NCBIfam" id="NF003807">
    <property type="entry name" value="PRK05395.1-4"/>
    <property type="match status" value="1"/>
</dbReference>
<dbReference type="Gene3D" id="3.40.50.9100">
    <property type="entry name" value="Dehydroquinase, class II"/>
    <property type="match status" value="1"/>
</dbReference>
<dbReference type="NCBIfam" id="TIGR01088">
    <property type="entry name" value="aroQ"/>
    <property type="match status" value="1"/>
</dbReference>
<evidence type="ECO:0000256" key="4">
    <source>
        <dbReference type="ARBA" id="ARBA00011037"/>
    </source>
</evidence>
<comment type="catalytic activity">
    <reaction evidence="1 8">
        <text>3-dehydroquinate = 3-dehydroshikimate + H2O</text>
        <dbReference type="Rhea" id="RHEA:21096"/>
        <dbReference type="ChEBI" id="CHEBI:15377"/>
        <dbReference type="ChEBI" id="CHEBI:16630"/>
        <dbReference type="ChEBI" id="CHEBI:32364"/>
        <dbReference type="EC" id="4.2.1.10"/>
    </reaction>
</comment>
<keyword evidence="8" id="KW-0057">Aromatic amino acid biosynthesis</keyword>
<evidence type="ECO:0000256" key="6">
    <source>
        <dbReference type="ARBA" id="ARBA00012060"/>
    </source>
</evidence>
<name>A0A7V4UDP6_CALAY</name>
<feature type="binding site" evidence="8 10">
    <location>
        <position position="71"/>
    </location>
    <ligand>
        <name>substrate</name>
    </ligand>
</feature>
<dbReference type="GO" id="GO:0008652">
    <property type="term" value="P:amino acid biosynthetic process"/>
    <property type="evidence" value="ECO:0007669"/>
    <property type="project" value="UniProtKB-KW"/>
</dbReference>
<evidence type="ECO:0000313" key="12">
    <source>
        <dbReference type="EMBL" id="HGY55732.1"/>
    </source>
</evidence>
<dbReference type="NCBIfam" id="NF003805">
    <property type="entry name" value="PRK05395.1-2"/>
    <property type="match status" value="1"/>
</dbReference>
<dbReference type="Pfam" id="PF01220">
    <property type="entry name" value="DHquinase_II"/>
    <property type="match status" value="1"/>
</dbReference>
<evidence type="ECO:0000256" key="3">
    <source>
        <dbReference type="ARBA" id="ARBA00004902"/>
    </source>
</evidence>
<feature type="active site" description="Proton acceptor" evidence="8 9">
    <location>
        <position position="22"/>
    </location>
</feature>
<dbReference type="GO" id="GO:0019631">
    <property type="term" value="P:quinate catabolic process"/>
    <property type="evidence" value="ECO:0007669"/>
    <property type="project" value="TreeGrafter"/>
</dbReference>
<sequence length="145" mass="15898">MKILIINGPNLNRLGKRDPGVYGRKTLAEINEELRQSFPQLEFTFLQSNHEGALIDAIQQAEAEYQGIVINPGAYSHYSLAIRDAIADCPIPVVEVHISNIAAREEFRRHSVISAVCQGTVAGFGPNGYALAVRGLLSQIKTKKV</sequence>
<keyword evidence="8" id="KW-0028">Amino-acid biosynthesis</keyword>
<comment type="function">
    <text evidence="2 8">Catalyzes a trans-dehydration via an enolate intermediate.</text>
</comment>
<dbReference type="InterPro" id="IPR001874">
    <property type="entry name" value="DHquinase_II"/>
</dbReference>
<keyword evidence="7 8" id="KW-0456">Lyase</keyword>
<dbReference type="EMBL" id="DRQG01000080">
    <property type="protein sequence ID" value="HGY55732.1"/>
    <property type="molecule type" value="Genomic_DNA"/>
</dbReference>
<dbReference type="EC" id="4.2.1.10" evidence="6 8"/>
<comment type="caution">
    <text evidence="12">The sequence shown here is derived from an EMBL/GenBank/DDBJ whole genome shotgun (WGS) entry which is preliminary data.</text>
</comment>
<feature type="site" description="Transition state stabilizer" evidence="8 11">
    <location>
        <position position="17"/>
    </location>
</feature>
<evidence type="ECO:0000256" key="1">
    <source>
        <dbReference type="ARBA" id="ARBA00001864"/>
    </source>
</evidence>
<dbReference type="NCBIfam" id="NF003806">
    <property type="entry name" value="PRK05395.1-3"/>
    <property type="match status" value="1"/>
</dbReference>
<dbReference type="PANTHER" id="PTHR21272:SF3">
    <property type="entry name" value="CATABOLIC 3-DEHYDROQUINASE"/>
    <property type="match status" value="1"/>
</dbReference>
<evidence type="ECO:0000256" key="2">
    <source>
        <dbReference type="ARBA" id="ARBA00003924"/>
    </source>
</evidence>
<dbReference type="PROSITE" id="PS01029">
    <property type="entry name" value="DEHYDROQUINASE_II"/>
    <property type="match status" value="1"/>
</dbReference>
<reference evidence="12" key="1">
    <citation type="journal article" date="2020" name="mSystems">
        <title>Genome- and Community-Level Interaction Insights into Carbon Utilization and Element Cycling Functions of Hydrothermarchaeota in Hydrothermal Sediment.</title>
        <authorList>
            <person name="Zhou Z."/>
            <person name="Liu Y."/>
            <person name="Xu W."/>
            <person name="Pan J."/>
            <person name="Luo Z.H."/>
            <person name="Li M."/>
        </authorList>
    </citation>
    <scope>NUCLEOTIDE SEQUENCE [LARGE SCALE GENOMIC DNA]</scope>
    <source>
        <strain evidence="12">HyVt-577</strain>
    </source>
</reference>
<evidence type="ECO:0000256" key="5">
    <source>
        <dbReference type="ARBA" id="ARBA00011193"/>
    </source>
</evidence>
<feature type="active site" description="Proton donor" evidence="8 9">
    <location>
        <position position="97"/>
    </location>
</feature>
<dbReference type="InterPro" id="IPR018509">
    <property type="entry name" value="DHquinase_II_CS"/>
</dbReference>
<dbReference type="PANTHER" id="PTHR21272">
    <property type="entry name" value="CATABOLIC 3-DEHYDROQUINASE"/>
    <property type="match status" value="1"/>
</dbReference>
<dbReference type="SUPFAM" id="SSF52304">
    <property type="entry name" value="Type II 3-dehydroquinate dehydratase"/>
    <property type="match status" value="1"/>
</dbReference>
<feature type="binding site" evidence="8 10">
    <location>
        <position position="108"/>
    </location>
    <ligand>
        <name>substrate</name>
    </ligand>
</feature>
<dbReference type="GO" id="GO:0009073">
    <property type="term" value="P:aromatic amino acid family biosynthetic process"/>
    <property type="evidence" value="ECO:0007669"/>
    <property type="project" value="UniProtKB-KW"/>
</dbReference>
<evidence type="ECO:0000256" key="7">
    <source>
        <dbReference type="ARBA" id="ARBA00023239"/>
    </source>
</evidence>
<comment type="subunit">
    <text evidence="5 8">Homododecamer.</text>
</comment>
<dbReference type="UniPathway" id="UPA00053">
    <property type="reaction ID" value="UER00086"/>
</dbReference>
<accession>A0A7V4UDP6</accession>
<organism evidence="12">
    <name type="scientific">Caldithrix abyssi</name>
    <dbReference type="NCBI Taxonomy" id="187145"/>
    <lineage>
        <taxon>Bacteria</taxon>
        <taxon>Pseudomonadati</taxon>
        <taxon>Calditrichota</taxon>
        <taxon>Calditrichia</taxon>
        <taxon>Calditrichales</taxon>
        <taxon>Calditrichaceae</taxon>
        <taxon>Caldithrix</taxon>
    </lineage>
</organism>
<evidence type="ECO:0000256" key="11">
    <source>
        <dbReference type="PIRSR" id="PIRSR001399-3"/>
    </source>
</evidence>
<evidence type="ECO:0000256" key="8">
    <source>
        <dbReference type="HAMAP-Rule" id="MF_00169"/>
    </source>
</evidence>
<dbReference type="CDD" id="cd00466">
    <property type="entry name" value="DHQase_II"/>
    <property type="match status" value="1"/>
</dbReference>
<comment type="similarity">
    <text evidence="4 8">Belongs to the type-II 3-dehydroquinase family.</text>
</comment>
<evidence type="ECO:0000256" key="10">
    <source>
        <dbReference type="PIRSR" id="PIRSR001399-2"/>
    </source>
</evidence>
<protein>
    <recommendedName>
        <fullName evidence="6 8">3-dehydroquinate dehydratase</fullName>
        <shortName evidence="8">3-dehydroquinase</shortName>
        <ecNumber evidence="6 8">4.2.1.10</ecNumber>
    </recommendedName>
    <alternativeName>
        <fullName evidence="8">Type II DHQase</fullName>
    </alternativeName>
</protein>
<dbReference type="HAMAP" id="MF_00169">
    <property type="entry name" value="AroQ"/>
    <property type="match status" value="1"/>
</dbReference>